<protein>
    <submittedName>
        <fullName evidence="1">Uncharacterized protein</fullName>
    </submittedName>
</protein>
<proteinExistence type="predicted"/>
<dbReference type="AlphaFoldDB" id="A0A834NBG5"/>
<reference evidence="1" key="1">
    <citation type="journal article" date="2020" name="G3 (Bethesda)">
        <title>High-Quality Assemblies for Three Invasive Social Wasps from the &lt;i&gt;Vespula&lt;/i&gt; Genus.</title>
        <authorList>
            <person name="Harrop T.W.R."/>
            <person name="Guhlin J."/>
            <person name="McLaughlin G.M."/>
            <person name="Permina E."/>
            <person name="Stockwell P."/>
            <person name="Gilligan J."/>
            <person name="Le Lec M.F."/>
            <person name="Gruber M.A.M."/>
            <person name="Quinn O."/>
            <person name="Lovegrove M."/>
            <person name="Duncan E.J."/>
            <person name="Remnant E.J."/>
            <person name="Van Eeckhoven J."/>
            <person name="Graham B."/>
            <person name="Knapp R.A."/>
            <person name="Langford K.W."/>
            <person name="Kronenberg Z."/>
            <person name="Press M.O."/>
            <person name="Eacker S.M."/>
            <person name="Wilson-Rankin E.E."/>
            <person name="Purcell J."/>
            <person name="Lester P.J."/>
            <person name="Dearden P.K."/>
        </authorList>
    </citation>
    <scope>NUCLEOTIDE SEQUENCE</scope>
    <source>
        <strain evidence="1">Volc-1</strain>
    </source>
</reference>
<dbReference type="Proteomes" id="UP000600918">
    <property type="component" value="Unassembled WGS sequence"/>
</dbReference>
<name>A0A834NBG5_VESPE</name>
<evidence type="ECO:0000313" key="2">
    <source>
        <dbReference type="Proteomes" id="UP000600918"/>
    </source>
</evidence>
<accession>A0A834NBG5</accession>
<keyword evidence="2" id="KW-1185">Reference proteome</keyword>
<sequence>MSEADGVESGAICKRGFTHLQFADKPETPEAERHLEREFQSRVPVSSWVPKCSNLLAVGPGSIAQSKEKAICQKGEASTNYGSRDQLLKIIELFSKVPQNSSKMTLSHILI</sequence>
<gene>
    <name evidence="1" type="ORF">H0235_015355</name>
</gene>
<evidence type="ECO:0000313" key="1">
    <source>
        <dbReference type="EMBL" id="KAF7402019.1"/>
    </source>
</evidence>
<comment type="caution">
    <text evidence="1">The sequence shown here is derived from an EMBL/GenBank/DDBJ whole genome shotgun (WGS) entry which is preliminary data.</text>
</comment>
<dbReference type="EMBL" id="JACSDY010000017">
    <property type="protein sequence ID" value="KAF7402019.1"/>
    <property type="molecule type" value="Genomic_DNA"/>
</dbReference>
<organism evidence="1 2">
    <name type="scientific">Vespula pensylvanica</name>
    <name type="common">Western yellow jacket</name>
    <name type="synonym">Wasp</name>
    <dbReference type="NCBI Taxonomy" id="30213"/>
    <lineage>
        <taxon>Eukaryota</taxon>
        <taxon>Metazoa</taxon>
        <taxon>Ecdysozoa</taxon>
        <taxon>Arthropoda</taxon>
        <taxon>Hexapoda</taxon>
        <taxon>Insecta</taxon>
        <taxon>Pterygota</taxon>
        <taxon>Neoptera</taxon>
        <taxon>Endopterygota</taxon>
        <taxon>Hymenoptera</taxon>
        <taxon>Apocrita</taxon>
        <taxon>Aculeata</taxon>
        <taxon>Vespoidea</taxon>
        <taxon>Vespidae</taxon>
        <taxon>Vespinae</taxon>
        <taxon>Vespula</taxon>
    </lineage>
</organism>